<dbReference type="EMBL" id="CAVK010000031">
    <property type="protein sequence ID" value="CCW16267.1"/>
    <property type="molecule type" value="Genomic_DNA"/>
</dbReference>
<gene>
    <name evidence="1" type="ORF">EBBID32_6000</name>
</gene>
<comment type="caution">
    <text evidence="1">The sequence shown here is derived from an EMBL/GenBank/DDBJ whole genome shotgun (WGS) entry which is preliminary data.</text>
</comment>
<dbReference type="AlphaFoldDB" id="N1MKZ3"/>
<name>N1MKZ3_9SPHN</name>
<dbReference type="Proteomes" id="UP000013201">
    <property type="component" value="Unassembled WGS sequence"/>
</dbReference>
<reference evidence="1 2" key="1">
    <citation type="submission" date="2013-03" db="EMBL/GenBank/DDBJ databases">
        <authorList>
            <person name="Le V."/>
        </authorList>
    </citation>
    <scope>NUCLEOTIDE SEQUENCE [LARGE SCALE GENOMIC DNA]</scope>
    <source>
        <strain evidence="1 2">BiD32</strain>
    </source>
</reference>
<proteinExistence type="predicted"/>
<sequence length="103" mass="11851">MPNANALVLAIALCWKIFRNGNDLNPAACVVAQFQLVDRCIKTIIVRPKRVQDLPYYPVTLIVVQRFFWCFVCWNNYRKNDVAKLLACCPSHHTTNALHHVNL</sequence>
<accession>N1MKZ3</accession>
<protein>
    <submittedName>
        <fullName evidence="1">Uncharacterized protein</fullName>
    </submittedName>
</protein>
<evidence type="ECO:0000313" key="1">
    <source>
        <dbReference type="EMBL" id="CCW16267.1"/>
    </source>
</evidence>
<evidence type="ECO:0000313" key="2">
    <source>
        <dbReference type="Proteomes" id="UP000013201"/>
    </source>
</evidence>
<reference evidence="2" key="2">
    <citation type="submission" date="2013-04" db="EMBL/GenBank/DDBJ databases">
        <title>Bisphenol A degrading Sphingobium sp. strain BiD32.</title>
        <authorList>
            <person name="Nielsen J.L."/>
            <person name="Zhou N.A."/>
            <person name="Kjeldal H."/>
        </authorList>
    </citation>
    <scope>NUCLEOTIDE SEQUENCE [LARGE SCALE GENOMIC DNA]</scope>
    <source>
        <strain evidence="2">BiD32</strain>
    </source>
</reference>
<keyword evidence="2" id="KW-1185">Reference proteome</keyword>
<organism evidence="1 2">
    <name type="scientific">Sphingobium indicum BiD32</name>
    <dbReference type="NCBI Taxonomy" id="1301087"/>
    <lineage>
        <taxon>Bacteria</taxon>
        <taxon>Pseudomonadati</taxon>
        <taxon>Pseudomonadota</taxon>
        <taxon>Alphaproteobacteria</taxon>
        <taxon>Sphingomonadales</taxon>
        <taxon>Sphingomonadaceae</taxon>
        <taxon>Sphingobium</taxon>
    </lineage>
</organism>